<dbReference type="Proteomes" id="UP000784294">
    <property type="component" value="Unassembled WGS sequence"/>
</dbReference>
<feature type="domain" description="Zuotin-like zuotin homology" evidence="2">
    <location>
        <begin position="1"/>
        <end position="41"/>
    </location>
</feature>
<organism evidence="3 4">
    <name type="scientific">Protopolystoma xenopodis</name>
    <dbReference type="NCBI Taxonomy" id="117903"/>
    <lineage>
        <taxon>Eukaryota</taxon>
        <taxon>Metazoa</taxon>
        <taxon>Spiralia</taxon>
        <taxon>Lophotrochozoa</taxon>
        <taxon>Platyhelminthes</taxon>
        <taxon>Monogenea</taxon>
        <taxon>Polyopisthocotylea</taxon>
        <taxon>Polystomatidea</taxon>
        <taxon>Polystomatidae</taxon>
        <taxon>Protopolystoma</taxon>
    </lineage>
</organism>
<reference evidence="3" key="1">
    <citation type="submission" date="2018-11" db="EMBL/GenBank/DDBJ databases">
        <authorList>
            <consortium name="Pathogen Informatics"/>
        </authorList>
    </citation>
    <scope>NUCLEOTIDE SEQUENCE</scope>
</reference>
<dbReference type="Pfam" id="PF21884">
    <property type="entry name" value="ZUO1-like_ZHD"/>
    <property type="match status" value="1"/>
</dbReference>
<name>A0A3S5FDV9_9PLAT</name>
<evidence type="ECO:0000256" key="1">
    <source>
        <dbReference type="SAM" id="Coils"/>
    </source>
</evidence>
<accession>A0A3S5FDV9</accession>
<keyword evidence="1" id="KW-0175">Coiled coil</keyword>
<gene>
    <name evidence="3" type="ORF">PXEA_LOCUS14862</name>
</gene>
<dbReference type="InterPro" id="IPR054076">
    <property type="entry name" value="ZUO1-like_ZHD"/>
</dbReference>
<feature type="coiled-coil region" evidence="1">
    <location>
        <begin position="40"/>
        <end position="67"/>
    </location>
</feature>
<evidence type="ECO:0000313" key="3">
    <source>
        <dbReference type="EMBL" id="VEL21422.1"/>
    </source>
</evidence>
<dbReference type="OrthoDB" id="1690618at2759"/>
<feature type="non-terminal residue" evidence="3">
    <location>
        <position position="1"/>
    </location>
</feature>
<comment type="caution">
    <text evidence="3">The sequence shown here is derived from an EMBL/GenBank/DDBJ whole genome shotgun (WGS) entry which is preliminary data.</text>
</comment>
<evidence type="ECO:0000313" key="4">
    <source>
        <dbReference type="Proteomes" id="UP000784294"/>
    </source>
</evidence>
<dbReference type="EMBL" id="CAAALY010051259">
    <property type="protein sequence ID" value="VEL21422.1"/>
    <property type="molecule type" value="Genomic_DNA"/>
</dbReference>
<protein>
    <recommendedName>
        <fullName evidence="2">Zuotin-like zuotin homology domain-containing protein</fullName>
    </recommendedName>
</protein>
<keyword evidence="4" id="KW-1185">Reference proteome</keyword>
<sequence>RNHRRYIDRQNKAERIRRKTEENKRVRKFVSEVYELDPRIQQANQAAKEARESRRRAKAELIRQKRLIEEEVSF</sequence>
<dbReference type="AlphaFoldDB" id="A0A3S5FDV9"/>
<proteinExistence type="predicted"/>
<evidence type="ECO:0000259" key="2">
    <source>
        <dbReference type="Pfam" id="PF21884"/>
    </source>
</evidence>